<organism evidence="1 2">
    <name type="scientific">Ancylostoma ceylanicum</name>
    <dbReference type="NCBI Taxonomy" id="53326"/>
    <lineage>
        <taxon>Eukaryota</taxon>
        <taxon>Metazoa</taxon>
        <taxon>Ecdysozoa</taxon>
        <taxon>Nematoda</taxon>
        <taxon>Chromadorea</taxon>
        <taxon>Rhabditida</taxon>
        <taxon>Rhabditina</taxon>
        <taxon>Rhabditomorpha</taxon>
        <taxon>Strongyloidea</taxon>
        <taxon>Ancylostomatidae</taxon>
        <taxon>Ancylostomatinae</taxon>
        <taxon>Ancylostoma</taxon>
    </lineage>
</organism>
<proteinExistence type="predicted"/>
<name>A0A0D6M349_9BILA</name>
<gene>
    <name evidence="1" type="ORF">ANCCEY_02370</name>
</gene>
<dbReference type="Gene3D" id="3.30.160.60">
    <property type="entry name" value="Classic Zinc Finger"/>
    <property type="match status" value="1"/>
</dbReference>
<evidence type="ECO:0000313" key="1">
    <source>
        <dbReference type="EMBL" id="EPB78529.1"/>
    </source>
</evidence>
<dbReference type="EMBL" id="KE124810">
    <property type="protein sequence ID" value="EPB78529.1"/>
    <property type="molecule type" value="Genomic_DNA"/>
</dbReference>
<keyword evidence="2" id="KW-1185">Reference proteome</keyword>
<reference evidence="1 2" key="1">
    <citation type="submission" date="2013-05" db="EMBL/GenBank/DDBJ databases">
        <title>Draft genome of the parasitic nematode Anyclostoma ceylanicum.</title>
        <authorList>
            <person name="Mitreva M."/>
        </authorList>
    </citation>
    <scope>NUCLEOTIDE SEQUENCE [LARGE SCALE GENOMIC DNA]</scope>
</reference>
<dbReference type="AlphaFoldDB" id="A0A0D6M349"/>
<evidence type="ECO:0000313" key="2">
    <source>
        <dbReference type="Proteomes" id="UP000054495"/>
    </source>
</evidence>
<accession>A0A0D6M349</accession>
<dbReference type="Proteomes" id="UP000054495">
    <property type="component" value="Unassembled WGS sequence"/>
</dbReference>
<protein>
    <submittedName>
        <fullName evidence="1">Uncharacterized protein</fullName>
    </submittedName>
</protein>
<sequence>MQQHKNRVRSLKEVPYSMKEAEAAAGHGHYEHVTLKSRVTVEPAMEVNVVKEEAGAVQDS</sequence>